<feature type="compositionally biased region" description="Polar residues" evidence="1">
    <location>
        <begin position="64"/>
        <end position="74"/>
    </location>
</feature>
<accession>A0A4Q1BMT5</accession>
<reference evidence="2 3" key="1">
    <citation type="submission" date="2016-06" db="EMBL/GenBank/DDBJ databases">
        <title>Evolution of pathogenesis and genome organization in the Tremellales.</title>
        <authorList>
            <person name="Cuomo C."/>
            <person name="Litvintseva A."/>
            <person name="Heitman J."/>
            <person name="Chen Y."/>
            <person name="Sun S."/>
            <person name="Springer D."/>
            <person name="Dromer F."/>
            <person name="Young S."/>
            <person name="Zeng Q."/>
            <person name="Chapman S."/>
            <person name="Gujja S."/>
            <person name="Saif S."/>
            <person name="Birren B."/>
        </authorList>
    </citation>
    <scope>NUCLEOTIDE SEQUENCE [LARGE SCALE GENOMIC DNA]</scope>
    <source>
        <strain evidence="2 3">ATCC 28783</strain>
    </source>
</reference>
<proteinExistence type="predicted"/>
<feature type="region of interest" description="Disordered" evidence="1">
    <location>
        <begin position="127"/>
        <end position="157"/>
    </location>
</feature>
<feature type="compositionally biased region" description="Basic residues" evidence="1">
    <location>
        <begin position="48"/>
        <end position="63"/>
    </location>
</feature>
<organism evidence="2 3">
    <name type="scientific">Tremella mesenterica</name>
    <name type="common">Jelly fungus</name>
    <dbReference type="NCBI Taxonomy" id="5217"/>
    <lineage>
        <taxon>Eukaryota</taxon>
        <taxon>Fungi</taxon>
        <taxon>Dikarya</taxon>
        <taxon>Basidiomycota</taxon>
        <taxon>Agaricomycotina</taxon>
        <taxon>Tremellomycetes</taxon>
        <taxon>Tremellales</taxon>
        <taxon>Tremellaceae</taxon>
        <taxon>Tremella</taxon>
    </lineage>
</organism>
<evidence type="ECO:0000256" key="1">
    <source>
        <dbReference type="SAM" id="MobiDB-lite"/>
    </source>
</evidence>
<dbReference type="InParanoid" id="A0A4Q1BMT5"/>
<keyword evidence="3" id="KW-1185">Reference proteome</keyword>
<feature type="region of interest" description="Disordered" evidence="1">
    <location>
        <begin position="171"/>
        <end position="190"/>
    </location>
</feature>
<name>A0A4Q1BMT5_TREME</name>
<evidence type="ECO:0000313" key="2">
    <source>
        <dbReference type="EMBL" id="RXK39159.1"/>
    </source>
</evidence>
<dbReference type="Proteomes" id="UP000289152">
    <property type="component" value="Unassembled WGS sequence"/>
</dbReference>
<dbReference type="AlphaFoldDB" id="A0A4Q1BMT5"/>
<sequence>MSLPAPPTKSPRHSIHPLPSVSHHKHSQPYPTQLVHPVPQTHQPYQSHHSHRSSQIPHSHHSTQHNTYPTETPMSNAQVGPSQILMSDQQMIHPQSPPAVDKSEGRKGKMMIGLKKHLLGRERLSRTWEKNTPPGTPRPKTALIGDERSGTRPGSFYLSPAEMEMTMTSPYPRPIVQSAPPTPVYTHPAA</sequence>
<feature type="region of interest" description="Disordered" evidence="1">
    <location>
        <begin position="1"/>
        <end position="74"/>
    </location>
</feature>
<gene>
    <name evidence="2" type="ORF">M231_03516</name>
</gene>
<dbReference type="VEuPathDB" id="FungiDB:TREMEDRAFT_60027"/>
<evidence type="ECO:0000313" key="3">
    <source>
        <dbReference type="Proteomes" id="UP000289152"/>
    </source>
</evidence>
<comment type="caution">
    <text evidence="2">The sequence shown here is derived from an EMBL/GenBank/DDBJ whole genome shotgun (WGS) entry which is preliminary data.</text>
</comment>
<protein>
    <submittedName>
        <fullName evidence="2">Uncharacterized protein</fullName>
    </submittedName>
</protein>
<dbReference type="EMBL" id="SDIL01000035">
    <property type="protein sequence ID" value="RXK39159.1"/>
    <property type="molecule type" value="Genomic_DNA"/>
</dbReference>